<name>A0AAV9FDD7_ACOCL</name>
<feature type="compositionally biased region" description="Basic residues" evidence="1">
    <location>
        <begin position="40"/>
        <end position="50"/>
    </location>
</feature>
<keyword evidence="3" id="KW-1185">Reference proteome</keyword>
<reference evidence="2" key="1">
    <citation type="journal article" date="2023" name="Nat. Commun.">
        <title>Diploid and tetraploid genomes of Acorus and the evolution of monocots.</title>
        <authorList>
            <person name="Ma L."/>
            <person name="Liu K.W."/>
            <person name="Li Z."/>
            <person name="Hsiao Y.Y."/>
            <person name="Qi Y."/>
            <person name="Fu T."/>
            <person name="Tang G.D."/>
            <person name="Zhang D."/>
            <person name="Sun W.H."/>
            <person name="Liu D.K."/>
            <person name="Li Y."/>
            <person name="Chen G.Z."/>
            <person name="Liu X.D."/>
            <person name="Liao X.Y."/>
            <person name="Jiang Y.T."/>
            <person name="Yu X."/>
            <person name="Hao Y."/>
            <person name="Huang J."/>
            <person name="Zhao X.W."/>
            <person name="Ke S."/>
            <person name="Chen Y.Y."/>
            <person name="Wu W.L."/>
            <person name="Hsu J.L."/>
            <person name="Lin Y.F."/>
            <person name="Huang M.D."/>
            <person name="Li C.Y."/>
            <person name="Huang L."/>
            <person name="Wang Z.W."/>
            <person name="Zhao X."/>
            <person name="Zhong W.Y."/>
            <person name="Peng D.H."/>
            <person name="Ahmad S."/>
            <person name="Lan S."/>
            <person name="Zhang J.S."/>
            <person name="Tsai W.C."/>
            <person name="Van de Peer Y."/>
            <person name="Liu Z.J."/>
        </authorList>
    </citation>
    <scope>NUCLEOTIDE SEQUENCE</scope>
    <source>
        <strain evidence="2">CP</strain>
    </source>
</reference>
<comment type="caution">
    <text evidence="2">The sequence shown here is derived from an EMBL/GenBank/DDBJ whole genome shotgun (WGS) entry which is preliminary data.</text>
</comment>
<dbReference type="Proteomes" id="UP001180020">
    <property type="component" value="Unassembled WGS sequence"/>
</dbReference>
<gene>
    <name evidence="2" type="ORF">QJS10_CPA02g00140</name>
</gene>
<dbReference type="EMBL" id="JAUJYO010000002">
    <property type="protein sequence ID" value="KAK1323870.1"/>
    <property type="molecule type" value="Genomic_DNA"/>
</dbReference>
<evidence type="ECO:0000313" key="3">
    <source>
        <dbReference type="Proteomes" id="UP001180020"/>
    </source>
</evidence>
<accession>A0AAV9FDD7</accession>
<sequence length="91" mass="10143">MTGRNVGLNRAIGVPEFSRFFRRFGPRAWPEAADSEARGVTRRLMSRRTRGGPADEDRPRPGGGSMRPRRFGPCCRANWASLRRPGTGTGR</sequence>
<protein>
    <submittedName>
        <fullName evidence="2">Uncharacterized protein</fullName>
    </submittedName>
</protein>
<evidence type="ECO:0000256" key="1">
    <source>
        <dbReference type="SAM" id="MobiDB-lite"/>
    </source>
</evidence>
<feature type="region of interest" description="Disordered" evidence="1">
    <location>
        <begin position="31"/>
        <end position="73"/>
    </location>
</feature>
<reference evidence="2" key="2">
    <citation type="submission" date="2023-06" db="EMBL/GenBank/DDBJ databases">
        <authorList>
            <person name="Ma L."/>
            <person name="Liu K.-W."/>
            <person name="Li Z."/>
            <person name="Hsiao Y.-Y."/>
            <person name="Qi Y."/>
            <person name="Fu T."/>
            <person name="Tang G."/>
            <person name="Zhang D."/>
            <person name="Sun W.-H."/>
            <person name="Liu D.-K."/>
            <person name="Li Y."/>
            <person name="Chen G.-Z."/>
            <person name="Liu X.-D."/>
            <person name="Liao X.-Y."/>
            <person name="Jiang Y.-T."/>
            <person name="Yu X."/>
            <person name="Hao Y."/>
            <person name="Huang J."/>
            <person name="Zhao X.-W."/>
            <person name="Ke S."/>
            <person name="Chen Y.-Y."/>
            <person name="Wu W.-L."/>
            <person name="Hsu J.-L."/>
            <person name="Lin Y.-F."/>
            <person name="Huang M.-D."/>
            <person name="Li C.-Y."/>
            <person name="Huang L."/>
            <person name="Wang Z.-W."/>
            <person name="Zhao X."/>
            <person name="Zhong W.-Y."/>
            <person name="Peng D.-H."/>
            <person name="Ahmad S."/>
            <person name="Lan S."/>
            <person name="Zhang J.-S."/>
            <person name="Tsai W.-C."/>
            <person name="Van De Peer Y."/>
            <person name="Liu Z.-J."/>
        </authorList>
    </citation>
    <scope>NUCLEOTIDE SEQUENCE</scope>
    <source>
        <strain evidence="2">CP</strain>
        <tissue evidence="2">Leaves</tissue>
    </source>
</reference>
<dbReference type="AlphaFoldDB" id="A0AAV9FDD7"/>
<organism evidence="2 3">
    <name type="scientific">Acorus calamus</name>
    <name type="common">Sweet flag</name>
    <dbReference type="NCBI Taxonomy" id="4465"/>
    <lineage>
        <taxon>Eukaryota</taxon>
        <taxon>Viridiplantae</taxon>
        <taxon>Streptophyta</taxon>
        <taxon>Embryophyta</taxon>
        <taxon>Tracheophyta</taxon>
        <taxon>Spermatophyta</taxon>
        <taxon>Magnoliopsida</taxon>
        <taxon>Liliopsida</taxon>
        <taxon>Acoraceae</taxon>
        <taxon>Acorus</taxon>
    </lineage>
</organism>
<evidence type="ECO:0000313" key="2">
    <source>
        <dbReference type="EMBL" id="KAK1323870.1"/>
    </source>
</evidence>
<proteinExistence type="predicted"/>